<evidence type="ECO:0000313" key="2">
    <source>
        <dbReference type="EMBL" id="MBX27805.1"/>
    </source>
</evidence>
<feature type="region of interest" description="Disordered" evidence="1">
    <location>
        <begin position="1"/>
        <end position="25"/>
    </location>
</feature>
<protein>
    <submittedName>
        <fullName evidence="2">Uncharacterized protein</fullName>
    </submittedName>
</protein>
<accession>A0A2P2MC49</accession>
<reference evidence="2" key="1">
    <citation type="submission" date="2018-02" db="EMBL/GenBank/DDBJ databases">
        <title>Rhizophora mucronata_Transcriptome.</title>
        <authorList>
            <person name="Meera S.P."/>
            <person name="Sreeshan A."/>
            <person name="Augustine A."/>
        </authorList>
    </citation>
    <scope>NUCLEOTIDE SEQUENCE</scope>
    <source>
        <tissue evidence="2">Leaf</tissue>
    </source>
</reference>
<name>A0A2P2MC49_RHIMU</name>
<proteinExistence type="predicted"/>
<evidence type="ECO:0000256" key="1">
    <source>
        <dbReference type="SAM" id="MobiDB-lite"/>
    </source>
</evidence>
<dbReference type="AlphaFoldDB" id="A0A2P2MC49"/>
<organism evidence="2">
    <name type="scientific">Rhizophora mucronata</name>
    <name type="common">Asiatic mangrove</name>
    <dbReference type="NCBI Taxonomy" id="61149"/>
    <lineage>
        <taxon>Eukaryota</taxon>
        <taxon>Viridiplantae</taxon>
        <taxon>Streptophyta</taxon>
        <taxon>Embryophyta</taxon>
        <taxon>Tracheophyta</taxon>
        <taxon>Spermatophyta</taxon>
        <taxon>Magnoliopsida</taxon>
        <taxon>eudicotyledons</taxon>
        <taxon>Gunneridae</taxon>
        <taxon>Pentapetalae</taxon>
        <taxon>rosids</taxon>
        <taxon>fabids</taxon>
        <taxon>Malpighiales</taxon>
        <taxon>Rhizophoraceae</taxon>
        <taxon>Rhizophora</taxon>
    </lineage>
</organism>
<dbReference type="EMBL" id="GGEC01047321">
    <property type="protein sequence ID" value="MBX27805.1"/>
    <property type="molecule type" value="Transcribed_RNA"/>
</dbReference>
<sequence length="25" mass="2625">MDVSESSASKKDTSTSTEDLGKSFS</sequence>